<dbReference type="RefSeq" id="WP_092054111.1">
    <property type="nucleotide sequence ID" value="NZ_FOQD01000016.1"/>
</dbReference>
<feature type="transmembrane region" description="Helical" evidence="1">
    <location>
        <begin position="39"/>
        <end position="63"/>
    </location>
</feature>
<proteinExistence type="predicted"/>
<feature type="transmembrane region" description="Helical" evidence="1">
    <location>
        <begin position="6"/>
        <end position="27"/>
    </location>
</feature>
<evidence type="ECO:0000313" key="3">
    <source>
        <dbReference type="Proteomes" id="UP000199518"/>
    </source>
</evidence>
<sequence length="171" mass="17920">MERAKLLGLIFAIATAIFWGLYGPSLGKARTPGESPFKPYIFIGLAYLIWGMIGGIVAVKVSGGNFSFKPEAVKWGFIAGTLGAFGALTLTMAMFEAKDARLVMPVVFGGATAVSAIVGTLMARQYHIPPAQLVGFVLVIVGVVLIQRNAVHGPAPTKPAATAPVEAKPEH</sequence>
<accession>A0A1I3PEL0</accession>
<evidence type="ECO:0000313" key="2">
    <source>
        <dbReference type="EMBL" id="SFJ19995.1"/>
    </source>
</evidence>
<evidence type="ECO:0000256" key="1">
    <source>
        <dbReference type="SAM" id="Phobius"/>
    </source>
</evidence>
<organism evidence="2 3">
    <name type="scientific">Planctomicrobium piriforme</name>
    <dbReference type="NCBI Taxonomy" id="1576369"/>
    <lineage>
        <taxon>Bacteria</taxon>
        <taxon>Pseudomonadati</taxon>
        <taxon>Planctomycetota</taxon>
        <taxon>Planctomycetia</taxon>
        <taxon>Planctomycetales</taxon>
        <taxon>Planctomycetaceae</taxon>
        <taxon>Planctomicrobium</taxon>
    </lineage>
</organism>
<protein>
    <submittedName>
        <fullName evidence="2">EamA-like transporter family protein</fullName>
    </submittedName>
</protein>
<reference evidence="3" key="1">
    <citation type="submission" date="2016-10" db="EMBL/GenBank/DDBJ databases">
        <authorList>
            <person name="Varghese N."/>
            <person name="Submissions S."/>
        </authorList>
    </citation>
    <scope>NUCLEOTIDE SEQUENCE [LARGE SCALE GENOMIC DNA]</scope>
    <source>
        <strain evidence="3">DSM 26348</strain>
    </source>
</reference>
<keyword evidence="1" id="KW-0472">Membrane</keyword>
<dbReference type="OrthoDB" id="257805at2"/>
<feature type="transmembrane region" description="Helical" evidence="1">
    <location>
        <begin position="75"/>
        <end position="95"/>
    </location>
</feature>
<dbReference type="Proteomes" id="UP000199518">
    <property type="component" value="Unassembled WGS sequence"/>
</dbReference>
<keyword evidence="1" id="KW-1133">Transmembrane helix</keyword>
<feature type="transmembrane region" description="Helical" evidence="1">
    <location>
        <begin position="102"/>
        <end position="122"/>
    </location>
</feature>
<name>A0A1I3PEL0_9PLAN</name>
<feature type="transmembrane region" description="Helical" evidence="1">
    <location>
        <begin position="128"/>
        <end position="146"/>
    </location>
</feature>
<dbReference type="EMBL" id="FOQD01000016">
    <property type="protein sequence ID" value="SFJ19995.1"/>
    <property type="molecule type" value="Genomic_DNA"/>
</dbReference>
<dbReference type="AlphaFoldDB" id="A0A1I3PEL0"/>
<keyword evidence="1" id="KW-0812">Transmembrane</keyword>
<gene>
    <name evidence="2" type="ORF">SAMN05421753_116131</name>
</gene>
<keyword evidence="3" id="KW-1185">Reference proteome</keyword>